<evidence type="ECO:0000313" key="6">
    <source>
        <dbReference type="Proteomes" id="UP000001357"/>
    </source>
</evidence>
<feature type="compositionally biased region" description="Low complexity" evidence="3">
    <location>
        <begin position="227"/>
        <end position="239"/>
    </location>
</feature>
<sequence length="977" mass="105463">MSVFERLQAPTASSERKAKAAIARRREHAKLQLADAQNRPRAAMRRDVFVYDPIIERRASSKKAGNSGSRSASSSRRGSLKRPLAGATSAPETPITGHSKAQQRGATPRDHQQAVTGPKRASPSKTDEDISPARPAPMERRLTAESLDLLDPMSLEERIRSLSTEAFDITGLLPADAVHSSEVAESIDSGTMAAPSRISTTMTSVSQRGRRHLPVRLPHANDPTLNAHASAHSPPSSRAIQHTTTGAGNRPGHSPQSQKSPQAPSPRTPSKGTAFTPTARARATAAASPVAGKNSTAAARSPRQGGSAGASPRPRSAPNGRSPGSRSTRLDEASVPSVIYEAPTPSPPPASPGPISRRSSGRSTPARSPATPNAVSTGVGVASRSRRTPPPKSLGGSTRRKAGAATSSVRSTTAKPILRRLDRMLLVRDLDLTLSVGRCSPLLDVCARRLECVRGVQRAADNLRSLGLQISEQDINELAGYRKPRAEVVHILTAFVALLDPAEDWHNLTVEWDLVKARIKARKQAMAETAVGGLPAMVTVVEVHRDNATKLLPRLMLALSRASFVALDLEMTGLGDRRQARAKDMNTKYGVYCQAARSRALLSMGLAVFSESHPQAESSENAVVHYQVQVFELLLSSLREYVVEPLSLQFLLRHGFDFNRQVRDGLTYTPGAGATEAEAPPASKRAKAGSASGSGPGPGPRSDSAASRALIRKEVPRRVFEALIQSTAPIVTHNGLLDLCFLYQHLWADLPATLDVFVADCSQLFGRVIDTKYVAEYEAREPASFLEYLFRTAFRRVQRGVGMALQQPAYTMHLPASYRGEYAMPALQSRWPLTEASRLCRHYERFGHCNRGEACPNLHDLDLVLDVQEARTRKPRQTPSGDQPSSVPLTVAPSGAAGNTVHGHRAGFDAFMTGFYFASWAAGVTSEKQSSVERQIYVMGRDRPLLLTKSQFTNYSAGHTARWAQLHPDSQSGAEQS</sequence>
<feature type="region of interest" description="Disordered" evidence="3">
    <location>
        <begin position="184"/>
        <end position="413"/>
    </location>
</feature>
<name>A9V2B8_MONBE</name>
<accession>A9V2B8</accession>
<feature type="zinc finger region" description="C3H1-type" evidence="2">
    <location>
        <begin position="834"/>
        <end position="862"/>
    </location>
</feature>
<evidence type="ECO:0000256" key="2">
    <source>
        <dbReference type="PROSITE-ProRule" id="PRU00723"/>
    </source>
</evidence>
<protein>
    <recommendedName>
        <fullName evidence="4">C3H1-type domain-containing protein</fullName>
    </recommendedName>
</protein>
<feature type="compositionally biased region" description="Basic and acidic residues" evidence="3">
    <location>
        <begin position="44"/>
        <end position="59"/>
    </location>
</feature>
<keyword evidence="2" id="KW-0479">Metal-binding</keyword>
<proteinExistence type="inferred from homology"/>
<dbReference type="Pfam" id="PF00642">
    <property type="entry name" value="zf-CCCH"/>
    <property type="match status" value="1"/>
</dbReference>
<evidence type="ECO:0000256" key="3">
    <source>
        <dbReference type="SAM" id="MobiDB-lite"/>
    </source>
</evidence>
<keyword evidence="2" id="KW-0862">Zinc</keyword>
<dbReference type="FunFam" id="3.30.420.10:FF:000381">
    <property type="entry name" value="Predicted protein"/>
    <property type="match status" value="1"/>
</dbReference>
<feature type="region of interest" description="Disordered" evidence="3">
    <location>
        <begin position="1"/>
        <end position="140"/>
    </location>
</feature>
<dbReference type="SMART" id="SM00356">
    <property type="entry name" value="ZnF_C3H1"/>
    <property type="match status" value="1"/>
</dbReference>
<dbReference type="GO" id="GO:0000175">
    <property type="term" value="F:3'-5'-RNA exonuclease activity"/>
    <property type="evidence" value="ECO:0000318"/>
    <property type="project" value="GO_Central"/>
</dbReference>
<feature type="region of interest" description="Disordered" evidence="3">
    <location>
        <begin position="669"/>
        <end position="707"/>
    </location>
</feature>
<feature type="compositionally biased region" description="Polar residues" evidence="3">
    <location>
        <begin position="197"/>
        <end position="207"/>
    </location>
</feature>
<dbReference type="EMBL" id="CH991555">
    <property type="protein sequence ID" value="EDQ88348.1"/>
    <property type="molecule type" value="Genomic_DNA"/>
</dbReference>
<dbReference type="InParanoid" id="A9V2B8"/>
<dbReference type="PROSITE" id="PS50103">
    <property type="entry name" value="ZF_C3H1"/>
    <property type="match status" value="1"/>
</dbReference>
<dbReference type="Gene3D" id="3.30.420.10">
    <property type="entry name" value="Ribonuclease H-like superfamily/Ribonuclease H"/>
    <property type="match status" value="1"/>
</dbReference>
<feature type="compositionally biased region" description="Low complexity" evidence="3">
    <location>
        <begin position="669"/>
        <end position="693"/>
    </location>
</feature>
<dbReference type="Proteomes" id="UP000001357">
    <property type="component" value="Unassembled WGS sequence"/>
</dbReference>
<dbReference type="PANTHER" id="PTHR15092">
    <property type="entry name" value="POLY A -SPECIFIC RIBONUCLEASE/TARGET OF EGR1, MEMBER 1"/>
    <property type="match status" value="1"/>
</dbReference>
<dbReference type="GO" id="GO:0015030">
    <property type="term" value="C:Cajal body"/>
    <property type="evidence" value="ECO:0000318"/>
    <property type="project" value="GO_Central"/>
</dbReference>
<gene>
    <name evidence="5" type="ORF">MONBRDRAFT_9179</name>
</gene>
<dbReference type="InterPro" id="IPR012337">
    <property type="entry name" value="RNaseH-like_sf"/>
</dbReference>
<evidence type="ECO:0000259" key="4">
    <source>
        <dbReference type="PROSITE" id="PS50103"/>
    </source>
</evidence>
<reference evidence="5 6" key="1">
    <citation type="journal article" date="2008" name="Nature">
        <title>The genome of the choanoflagellate Monosiga brevicollis and the origin of metazoans.</title>
        <authorList>
            <consortium name="JGI Sequencing"/>
            <person name="King N."/>
            <person name="Westbrook M.J."/>
            <person name="Young S.L."/>
            <person name="Kuo A."/>
            <person name="Abedin M."/>
            <person name="Chapman J."/>
            <person name="Fairclough S."/>
            <person name="Hellsten U."/>
            <person name="Isogai Y."/>
            <person name="Letunic I."/>
            <person name="Marr M."/>
            <person name="Pincus D."/>
            <person name="Putnam N."/>
            <person name="Rokas A."/>
            <person name="Wright K.J."/>
            <person name="Zuzow R."/>
            <person name="Dirks W."/>
            <person name="Good M."/>
            <person name="Goodstein D."/>
            <person name="Lemons D."/>
            <person name="Li W."/>
            <person name="Lyons J.B."/>
            <person name="Morris A."/>
            <person name="Nichols S."/>
            <person name="Richter D.J."/>
            <person name="Salamov A."/>
            <person name="Bork P."/>
            <person name="Lim W.A."/>
            <person name="Manning G."/>
            <person name="Miller W.T."/>
            <person name="McGinnis W."/>
            <person name="Shapiro H."/>
            <person name="Tjian R."/>
            <person name="Grigoriev I.V."/>
            <person name="Rokhsar D."/>
        </authorList>
    </citation>
    <scope>NUCLEOTIDE SEQUENCE [LARGE SCALE GENOMIC DNA]</scope>
    <source>
        <strain evidence="6">MX1 / ATCC 50154</strain>
    </source>
</reference>
<keyword evidence="2" id="KW-0863">Zinc-finger</keyword>
<dbReference type="GO" id="GO:0017069">
    <property type="term" value="F:snRNA binding"/>
    <property type="evidence" value="ECO:0000318"/>
    <property type="project" value="GO_Central"/>
</dbReference>
<dbReference type="InterPro" id="IPR036397">
    <property type="entry name" value="RNaseH_sf"/>
</dbReference>
<comment type="similarity">
    <text evidence="1">Belongs to the CAF1 family.</text>
</comment>
<dbReference type="GeneID" id="5892146"/>
<feature type="domain" description="C3H1-type" evidence="4">
    <location>
        <begin position="834"/>
        <end position="862"/>
    </location>
</feature>
<dbReference type="eggNOG" id="KOG1990">
    <property type="taxonomic scope" value="Eukaryota"/>
</dbReference>
<organism evidence="5 6">
    <name type="scientific">Monosiga brevicollis</name>
    <name type="common">Choanoflagellate</name>
    <dbReference type="NCBI Taxonomy" id="81824"/>
    <lineage>
        <taxon>Eukaryota</taxon>
        <taxon>Choanoflagellata</taxon>
        <taxon>Craspedida</taxon>
        <taxon>Salpingoecidae</taxon>
        <taxon>Monosiga</taxon>
    </lineage>
</organism>
<feature type="compositionally biased region" description="Low complexity" evidence="3">
    <location>
        <begin position="353"/>
        <end position="365"/>
    </location>
</feature>
<dbReference type="STRING" id="81824.A9V2B8"/>
<dbReference type="InterPro" id="IPR051181">
    <property type="entry name" value="CAF1_poly(A)_ribonucleases"/>
</dbReference>
<keyword evidence="6" id="KW-1185">Reference proteome</keyword>
<evidence type="ECO:0000256" key="1">
    <source>
        <dbReference type="ARBA" id="ARBA00008372"/>
    </source>
</evidence>
<dbReference type="GO" id="GO:0008270">
    <property type="term" value="F:zinc ion binding"/>
    <property type="evidence" value="ECO:0007669"/>
    <property type="project" value="UniProtKB-KW"/>
</dbReference>
<dbReference type="PANTHER" id="PTHR15092:SF37">
    <property type="entry name" value="TARGET OF EGR1 PROTEIN 1"/>
    <property type="match status" value="1"/>
</dbReference>
<dbReference type="SUPFAM" id="SSF53098">
    <property type="entry name" value="Ribonuclease H-like"/>
    <property type="match status" value="1"/>
</dbReference>
<dbReference type="RefSeq" id="XP_001746941.1">
    <property type="nucleotide sequence ID" value="XM_001746889.1"/>
</dbReference>
<dbReference type="GO" id="GO:0034472">
    <property type="term" value="P:snRNA 3'-end processing"/>
    <property type="evidence" value="ECO:0000318"/>
    <property type="project" value="GO_Central"/>
</dbReference>
<dbReference type="Pfam" id="PF04857">
    <property type="entry name" value="CAF1"/>
    <property type="match status" value="1"/>
</dbReference>
<dbReference type="InterPro" id="IPR006941">
    <property type="entry name" value="RNase_CAF1"/>
</dbReference>
<evidence type="ECO:0000313" key="5">
    <source>
        <dbReference type="EMBL" id="EDQ88348.1"/>
    </source>
</evidence>
<dbReference type="AlphaFoldDB" id="A9V2B8"/>
<feature type="compositionally biased region" description="Low complexity" evidence="3">
    <location>
        <begin position="273"/>
        <end position="287"/>
    </location>
</feature>
<dbReference type="InterPro" id="IPR000571">
    <property type="entry name" value="Znf_CCCH"/>
</dbReference>
<dbReference type="KEGG" id="mbr:MONBRDRAFT_9179"/>
<feature type="compositionally biased region" description="Low complexity" evidence="3">
    <location>
        <begin position="62"/>
        <end position="77"/>
    </location>
</feature>